<evidence type="ECO:0000256" key="5">
    <source>
        <dbReference type="ARBA" id="ARBA00022833"/>
    </source>
</evidence>
<dbReference type="Pfam" id="PF13639">
    <property type="entry name" value="zf-RING_2"/>
    <property type="match status" value="1"/>
</dbReference>
<evidence type="ECO:0000256" key="2">
    <source>
        <dbReference type="ARBA" id="ARBA00022692"/>
    </source>
</evidence>
<dbReference type="InterPro" id="IPR001841">
    <property type="entry name" value="Znf_RING"/>
</dbReference>
<keyword evidence="3" id="KW-0479">Metal-binding</keyword>
<accession>A0A8S1PWJ7</accession>
<proteinExistence type="predicted"/>
<evidence type="ECO:0000256" key="3">
    <source>
        <dbReference type="ARBA" id="ARBA00022723"/>
    </source>
</evidence>
<evidence type="ECO:0000313" key="14">
    <source>
        <dbReference type="Proteomes" id="UP000692954"/>
    </source>
</evidence>
<dbReference type="GO" id="GO:0016020">
    <property type="term" value="C:membrane"/>
    <property type="evidence" value="ECO:0007669"/>
    <property type="project" value="UniProtKB-SubCell"/>
</dbReference>
<comment type="subcellular location">
    <subcellularLocation>
        <location evidence="1">Membrane</location>
    </subcellularLocation>
</comment>
<dbReference type="EMBL" id="CAJJDN010000088">
    <property type="protein sequence ID" value="CAD8107078.1"/>
    <property type="molecule type" value="Genomic_DNA"/>
</dbReference>
<evidence type="ECO:0000256" key="9">
    <source>
        <dbReference type="SAM" id="MobiDB-lite"/>
    </source>
</evidence>
<keyword evidence="2 10" id="KW-0812">Transmembrane</keyword>
<evidence type="ECO:0000256" key="4">
    <source>
        <dbReference type="ARBA" id="ARBA00022771"/>
    </source>
</evidence>
<feature type="domain" description="RING-type" evidence="12">
    <location>
        <begin position="406"/>
        <end position="447"/>
    </location>
</feature>
<keyword evidence="4 8" id="KW-0863">Zinc-finger</keyword>
<evidence type="ECO:0000256" key="6">
    <source>
        <dbReference type="ARBA" id="ARBA00022989"/>
    </source>
</evidence>
<dbReference type="OrthoDB" id="378752at2759"/>
<evidence type="ECO:0000256" key="1">
    <source>
        <dbReference type="ARBA" id="ARBA00004370"/>
    </source>
</evidence>
<feature type="region of interest" description="Disordered" evidence="9">
    <location>
        <begin position="351"/>
        <end position="370"/>
    </location>
</feature>
<feature type="compositionally biased region" description="Low complexity" evidence="9">
    <location>
        <begin position="354"/>
        <end position="370"/>
    </location>
</feature>
<dbReference type="PANTHER" id="PTHR46539:SF1">
    <property type="entry name" value="E3 UBIQUITIN-PROTEIN LIGASE ATL42"/>
    <property type="match status" value="1"/>
</dbReference>
<feature type="chain" id="PRO_5035859940" description="RING-type domain-containing protein" evidence="11">
    <location>
        <begin position="16"/>
        <end position="506"/>
    </location>
</feature>
<feature type="signal peptide" evidence="11">
    <location>
        <begin position="1"/>
        <end position="15"/>
    </location>
</feature>
<gene>
    <name evidence="13" type="ORF">PSON_ATCC_30995.1.T0880099</name>
</gene>
<keyword evidence="5" id="KW-0862">Zinc</keyword>
<dbReference type="SMART" id="SM00184">
    <property type="entry name" value="RING"/>
    <property type="match status" value="1"/>
</dbReference>
<keyword evidence="14" id="KW-1185">Reference proteome</keyword>
<dbReference type="Proteomes" id="UP000692954">
    <property type="component" value="Unassembled WGS sequence"/>
</dbReference>
<dbReference type="PANTHER" id="PTHR46539">
    <property type="entry name" value="E3 UBIQUITIN-PROTEIN LIGASE ATL42"/>
    <property type="match status" value="1"/>
</dbReference>
<evidence type="ECO:0000259" key="12">
    <source>
        <dbReference type="PROSITE" id="PS50089"/>
    </source>
</evidence>
<feature type="transmembrane region" description="Helical" evidence="10">
    <location>
        <begin position="319"/>
        <end position="341"/>
    </location>
</feature>
<dbReference type="GO" id="GO:0008270">
    <property type="term" value="F:zinc ion binding"/>
    <property type="evidence" value="ECO:0007669"/>
    <property type="project" value="UniProtKB-KW"/>
</dbReference>
<comment type="caution">
    <text evidence="13">The sequence shown here is derived from an EMBL/GenBank/DDBJ whole genome shotgun (WGS) entry which is preliminary data.</text>
</comment>
<sequence>MLFLIIFTLLINTFAIITLTIDKQYQESKTIQKLIQSQYQVIQNIQNATFYFQPFQTDQDKYITVELIFGYPQDGNVNLEFSITKNKENNTSSQNNVFYDMNGKYLYKSYQMIRINPYTFNNNDKFYIDVNILDSSFTDYQYLIKITKNQKRLCPNQCGNQQSGLCNTEIGVCSCNSKFIDLDCSKVAQSLSLKQPLQNIVIKKQEYFYFEREQQISNITLELGLMSSQYKVSDVEVYIMYENFELGLPNHNFYDYYISLSNQSSYSQVLDLQSLIFDSDIDRFQRLLITINSKQPAIIYLSIKISISEGSFDIDSSLVIVYVLVSIAIILLLGWILILIVRYKRSSRVHDESNPIQNPQNNTNNNNRRNQGSLDKKIIDEYMPKLQYFQILEFPQFLELEVQETCSVCLLEYQKYAYCRFTPCNHIFHSDCLEQWIIKHENCPLCRCALDLKTLQELLIQNANITFNSSQQKNLQKKQSTGVQSQLFSNAQTELRMIAPNQMISQ</sequence>
<evidence type="ECO:0000256" key="8">
    <source>
        <dbReference type="PROSITE-ProRule" id="PRU00175"/>
    </source>
</evidence>
<keyword evidence="6 10" id="KW-1133">Transmembrane helix</keyword>
<dbReference type="PROSITE" id="PS50089">
    <property type="entry name" value="ZF_RING_2"/>
    <property type="match status" value="1"/>
</dbReference>
<evidence type="ECO:0000313" key="13">
    <source>
        <dbReference type="EMBL" id="CAD8107078.1"/>
    </source>
</evidence>
<evidence type="ECO:0000256" key="11">
    <source>
        <dbReference type="SAM" id="SignalP"/>
    </source>
</evidence>
<organism evidence="13 14">
    <name type="scientific">Paramecium sonneborni</name>
    <dbReference type="NCBI Taxonomy" id="65129"/>
    <lineage>
        <taxon>Eukaryota</taxon>
        <taxon>Sar</taxon>
        <taxon>Alveolata</taxon>
        <taxon>Ciliophora</taxon>
        <taxon>Intramacronucleata</taxon>
        <taxon>Oligohymenophorea</taxon>
        <taxon>Peniculida</taxon>
        <taxon>Parameciidae</taxon>
        <taxon>Paramecium</taxon>
    </lineage>
</organism>
<keyword evidence="11" id="KW-0732">Signal</keyword>
<reference evidence="13" key="1">
    <citation type="submission" date="2021-01" db="EMBL/GenBank/DDBJ databases">
        <authorList>
            <consortium name="Genoscope - CEA"/>
            <person name="William W."/>
        </authorList>
    </citation>
    <scope>NUCLEOTIDE SEQUENCE</scope>
</reference>
<dbReference type="AlphaFoldDB" id="A0A8S1PWJ7"/>
<keyword evidence="7 10" id="KW-0472">Membrane</keyword>
<evidence type="ECO:0000256" key="10">
    <source>
        <dbReference type="SAM" id="Phobius"/>
    </source>
</evidence>
<protein>
    <recommendedName>
        <fullName evidence="12">RING-type domain-containing protein</fullName>
    </recommendedName>
</protein>
<name>A0A8S1PWJ7_9CILI</name>
<evidence type="ECO:0000256" key="7">
    <source>
        <dbReference type="ARBA" id="ARBA00023136"/>
    </source>
</evidence>